<proteinExistence type="inferred from homology"/>
<keyword evidence="6" id="KW-0217">Developmental protein</keyword>
<comment type="subcellular location">
    <subcellularLocation>
        <location evidence="3">Cell junction</location>
        <location evidence="3">Tight junction</location>
    </subcellularLocation>
    <subcellularLocation>
        <location evidence="1">Lateral cell membrane</location>
    </subcellularLocation>
    <subcellularLocation>
        <location evidence="2">Membrane</location>
        <topology evidence="2">Multi-pass membrane protein</topology>
    </subcellularLocation>
</comment>
<dbReference type="InterPro" id="IPR006916">
    <property type="entry name" value="POPDC1-3"/>
</dbReference>
<evidence type="ECO:0000256" key="6">
    <source>
        <dbReference type="ARBA" id="ARBA00022473"/>
    </source>
</evidence>
<evidence type="ECO:0000256" key="5">
    <source>
        <dbReference type="ARBA" id="ARBA00022427"/>
    </source>
</evidence>
<dbReference type="GO" id="GO:0016328">
    <property type="term" value="C:lateral plasma membrane"/>
    <property type="evidence" value="ECO:0007669"/>
    <property type="project" value="UniProtKB-SubCell"/>
</dbReference>
<dbReference type="CDD" id="cd00038">
    <property type="entry name" value="CAP_ED"/>
    <property type="match status" value="1"/>
</dbReference>
<dbReference type="AlphaFoldDB" id="A0A1H6A432"/>
<dbReference type="SUPFAM" id="SSF51206">
    <property type="entry name" value="cAMP-binding domain-like"/>
    <property type="match status" value="1"/>
</dbReference>
<evidence type="ECO:0000256" key="10">
    <source>
        <dbReference type="ARBA" id="ARBA00022949"/>
    </source>
</evidence>
<dbReference type="PANTHER" id="PTHR12101:SF17">
    <property type="entry name" value="BLOOD VESSEL EPICARDIAL SUBSTANCE"/>
    <property type="match status" value="1"/>
</dbReference>
<evidence type="ECO:0000256" key="7">
    <source>
        <dbReference type="ARBA" id="ARBA00022475"/>
    </source>
</evidence>
<keyword evidence="9" id="KW-0130">Cell adhesion</keyword>
<feature type="domain" description="Cyclic nucleotide-binding" evidence="15">
    <location>
        <begin position="95"/>
        <end position="211"/>
    </location>
</feature>
<dbReference type="InterPro" id="IPR000595">
    <property type="entry name" value="cNMP-bd_dom"/>
</dbReference>
<evidence type="ECO:0000256" key="13">
    <source>
        <dbReference type="ARBA" id="ARBA00023180"/>
    </source>
</evidence>
<protein>
    <submittedName>
        <fullName evidence="16">Popeye protein conserved region</fullName>
    </submittedName>
</protein>
<reference evidence="16 17" key="1">
    <citation type="submission" date="2016-10" db="EMBL/GenBank/DDBJ databases">
        <authorList>
            <person name="de Groot N.N."/>
        </authorList>
    </citation>
    <scope>NUCLEOTIDE SEQUENCE [LARGE SCALE GENOMIC DNA]</scope>
    <source>
        <strain evidence="16 17">DSM 26915</strain>
    </source>
</reference>
<dbReference type="InterPro" id="IPR014710">
    <property type="entry name" value="RmlC-like_jellyroll"/>
</dbReference>
<dbReference type="OrthoDB" id="7638398at2"/>
<dbReference type="InterPro" id="IPR055272">
    <property type="entry name" value="POPDC1-3_dom"/>
</dbReference>
<evidence type="ECO:0000256" key="8">
    <source>
        <dbReference type="ARBA" id="ARBA00022692"/>
    </source>
</evidence>
<evidence type="ECO:0000256" key="11">
    <source>
        <dbReference type="ARBA" id="ARBA00022989"/>
    </source>
</evidence>
<keyword evidence="12 14" id="KW-0472">Membrane</keyword>
<evidence type="ECO:0000313" key="17">
    <source>
        <dbReference type="Proteomes" id="UP000236752"/>
    </source>
</evidence>
<dbReference type="GO" id="GO:0030552">
    <property type="term" value="F:cAMP binding"/>
    <property type="evidence" value="ECO:0007669"/>
    <property type="project" value="TreeGrafter"/>
</dbReference>
<evidence type="ECO:0000256" key="4">
    <source>
        <dbReference type="ARBA" id="ARBA00007146"/>
    </source>
</evidence>
<sequence length="226" mass="25235">MSSLLAIDPALFARAALVFYVAGLLVRDGLWLRILLLFGTAFYILYYFTVGDTPLWDAIFASLMIGAANLVTLIRILVERTTLGMTAERKALFAHFPTMTPGQFRKVMRAGQVRTVDQPEQLVSQGAVPKSLYYVLEGPVFLERDDQRIKMQSNVFIGEISFIQGKASEATATVDLGQGARFIEWDRKRLYKILERSQPLSNALTALFNRDMSSKLTQSFPSPGTA</sequence>
<organism evidence="16 17">
    <name type="scientific">Thalassococcus halodurans</name>
    <dbReference type="NCBI Taxonomy" id="373675"/>
    <lineage>
        <taxon>Bacteria</taxon>
        <taxon>Pseudomonadati</taxon>
        <taxon>Pseudomonadota</taxon>
        <taxon>Alphaproteobacteria</taxon>
        <taxon>Rhodobacterales</taxon>
        <taxon>Roseobacteraceae</taxon>
        <taxon>Thalassococcus</taxon>
    </lineage>
</organism>
<feature type="transmembrane region" description="Helical" evidence="14">
    <location>
        <begin position="55"/>
        <end position="78"/>
    </location>
</feature>
<gene>
    <name evidence="16" type="ORF">SAMN04488045_2807</name>
</gene>
<evidence type="ECO:0000313" key="16">
    <source>
        <dbReference type="EMBL" id="SEG42984.1"/>
    </source>
</evidence>
<dbReference type="RefSeq" id="WP_103911122.1">
    <property type="nucleotide sequence ID" value="NZ_FNUZ01000004.1"/>
</dbReference>
<dbReference type="Proteomes" id="UP000236752">
    <property type="component" value="Unassembled WGS sequence"/>
</dbReference>
<evidence type="ECO:0000256" key="1">
    <source>
        <dbReference type="ARBA" id="ARBA00004124"/>
    </source>
</evidence>
<keyword evidence="17" id="KW-1185">Reference proteome</keyword>
<keyword evidence="7" id="KW-1003">Cell membrane</keyword>
<dbReference type="GO" id="GO:0005923">
    <property type="term" value="C:bicellular tight junction"/>
    <property type="evidence" value="ECO:0007669"/>
    <property type="project" value="UniProtKB-SubCell"/>
</dbReference>
<feature type="transmembrane region" description="Helical" evidence="14">
    <location>
        <begin position="30"/>
        <end position="49"/>
    </location>
</feature>
<feature type="transmembrane region" description="Helical" evidence="14">
    <location>
        <begin position="6"/>
        <end position="25"/>
    </location>
</feature>
<evidence type="ECO:0000256" key="2">
    <source>
        <dbReference type="ARBA" id="ARBA00004141"/>
    </source>
</evidence>
<keyword evidence="10" id="KW-0965">Cell junction</keyword>
<keyword evidence="5" id="KW-0796">Tight junction</keyword>
<keyword evidence="11 14" id="KW-1133">Transmembrane helix</keyword>
<dbReference type="InterPro" id="IPR018490">
    <property type="entry name" value="cNMP-bd_dom_sf"/>
</dbReference>
<dbReference type="GO" id="GO:0007155">
    <property type="term" value="P:cell adhesion"/>
    <property type="evidence" value="ECO:0007669"/>
    <property type="project" value="UniProtKB-KW"/>
</dbReference>
<dbReference type="PANTHER" id="PTHR12101">
    <property type="entry name" value="POPEYE DOMAIN CONTAINING PROTEIN"/>
    <property type="match status" value="1"/>
</dbReference>
<comment type="similarity">
    <text evidence="4">Belongs to the popeye family.</text>
</comment>
<keyword evidence="13" id="KW-0325">Glycoprotein</keyword>
<dbReference type="EMBL" id="FNUZ01000004">
    <property type="protein sequence ID" value="SEG42984.1"/>
    <property type="molecule type" value="Genomic_DNA"/>
</dbReference>
<evidence type="ECO:0000256" key="9">
    <source>
        <dbReference type="ARBA" id="ARBA00022889"/>
    </source>
</evidence>
<keyword evidence="8 14" id="KW-0812">Transmembrane</keyword>
<dbReference type="Pfam" id="PF04831">
    <property type="entry name" value="POPDC1-3"/>
    <property type="match status" value="1"/>
</dbReference>
<evidence type="ECO:0000256" key="12">
    <source>
        <dbReference type="ARBA" id="ARBA00023136"/>
    </source>
</evidence>
<evidence type="ECO:0000256" key="3">
    <source>
        <dbReference type="ARBA" id="ARBA00004435"/>
    </source>
</evidence>
<evidence type="ECO:0000259" key="15">
    <source>
        <dbReference type="PROSITE" id="PS50042"/>
    </source>
</evidence>
<dbReference type="Gene3D" id="2.60.120.10">
    <property type="entry name" value="Jelly Rolls"/>
    <property type="match status" value="1"/>
</dbReference>
<name>A0A1H6A432_9RHOB</name>
<evidence type="ECO:0000256" key="14">
    <source>
        <dbReference type="SAM" id="Phobius"/>
    </source>
</evidence>
<accession>A0A1H6A432</accession>
<dbReference type="PROSITE" id="PS50042">
    <property type="entry name" value="CNMP_BINDING_3"/>
    <property type="match status" value="1"/>
</dbReference>